<gene>
    <name evidence="2" type="ORF">IAB02_08440</name>
</gene>
<dbReference type="PANTHER" id="PTHR40099:SF1">
    <property type="entry name" value="ACETOLACTATE SYNTHASE, SMALL SUBUNIT"/>
    <property type="match status" value="1"/>
</dbReference>
<dbReference type="PROSITE" id="PS51671">
    <property type="entry name" value="ACT"/>
    <property type="match status" value="1"/>
</dbReference>
<name>A0A9D1IC50_9FIRM</name>
<reference evidence="2" key="2">
    <citation type="journal article" date="2021" name="PeerJ">
        <title>Extensive microbial diversity within the chicken gut microbiome revealed by metagenomics and culture.</title>
        <authorList>
            <person name="Gilroy R."/>
            <person name="Ravi A."/>
            <person name="Getino M."/>
            <person name="Pursley I."/>
            <person name="Horton D.L."/>
            <person name="Alikhan N.F."/>
            <person name="Baker D."/>
            <person name="Gharbi K."/>
            <person name="Hall N."/>
            <person name="Watson M."/>
            <person name="Adriaenssens E.M."/>
            <person name="Foster-Nyarko E."/>
            <person name="Jarju S."/>
            <person name="Secka A."/>
            <person name="Antonio M."/>
            <person name="Oren A."/>
            <person name="Chaudhuri R.R."/>
            <person name="La Ragione R."/>
            <person name="Hildebrand F."/>
            <person name="Pallen M.J."/>
        </authorList>
    </citation>
    <scope>NUCLEOTIDE SEQUENCE</scope>
    <source>
        <strain evidence="2">ChiHcec3-11533</strain>
    </source>
</reference>
<dbReference type="Proteomes" id="UP000824072">
    <property type="component" value="Unassembled WGS sequence"/>
</dbReference>
<organism evidence="2 3">
    <name type="scientific">Candidatus Pullichristensenella excrementigallinarum</name>
    <dbReference type="NCBI Taxonomy" id="2840907"/>
    <lineage>
        <taxon>Bacteria</taxon>
        <taxon>Bacillati</taxon>
        <taxon>Bacillota</taxon>
        <taxon>Clostridia</taxon>
        <taxon>Candidatus Pullichristensenella</taxon>
    </lineage>
</organism>
<dbReference type="Gene3D" id="3.30.2130.10">
    <property type="entry name" value="VC0802-like"/>
    <property type="match status" value="1"/>
</dbReference>
<dbReference type="CDD" id="cd04882">
    <property type="entry name" value="ACT_Bt0572_2"/>
    <property type="match status" value="1"/>
</dbReference>
<reference evidence="2" key="1">
    <citation type="submission" date="2020-10" db="EMBL/GenBank/DDBJ databases">
        <authorList>
            <person name="Gilroy R."/>
        </authorList>
    </citation>
    <scope>NUCLEOTIDE SEQUENCE</scope>
    <source>
        <strain evidence="2">ChiHcec3-11533</strain>
    </source>
</reference>
<protein>
    <submittedName>
        <fullName evidence="2">Acetolactate synthase</fullName>
    </submittedName>
</protein>
<dbReference type="InterPro" id="IPR045739">
    <property type="entry name" value="ACT_dom_pair"/>
</dbReference>
<proteinExistence type="predicted"/>
<dbReference type="AlphaFoldDB" id="A0A9D1IC50"/>
<accession>A0A9D1IC50</accession>
<evidence type="ECO:0000313" key="2">
    <source>
        <dbReference type="EMBL" id="HIU34577.1"/>
    </source>
</evidence>
<comment type="caution">
    <text evidence="2">The sequence shown here is derived from an EMBL/GenBank/DDBJ whole genome shotgun (WGS) entry which is preliminary data.</text>
</comment>
<sequence>MFVKQISVFLENIKGSLSEMTGILAAGNVDLMALSIADTQNFGILRCVVRSQDCLRAIGLLREQGYTVRETNVLCVGVPDQPGGLNAVLKAIEDQDLSIEYTYSFVRGKDGMALIIFRLDDPQKGLLAFEKAHIRLLSQSEVDAL</sequence>
<dbReference type="InterPro" id="IPR002912">
    <property type="entry name" value="ACT_dom"/>
</dbReference>
<evidence type="ECO:0000259" key="1">
    <source>
        <dbReference type="PROSITE" id="PS51671"/>
    </source>
</evidence>
<dbReference type="InterPro" id="IPR045865">
    <property type="entry name" value="ACT-like_dom_sf"/>
</dbReference>
<feature type="domain" description="ACT" evidence="1">
    <location>
        <begin position="73"/>
        <end position="145"/>
    </location>
</feature>
<dbReference type="EMBL" id="DVMU01000186">
    <property type="protein sequence ID" value="HIU34577.1"/>
    <property type="molecule type" value="Genomic_DNA"/>
</dbReference>
<dbReference type="Pfam" id="PF19571">
    <property type="entry name" value="ACT_8"/>
    <property type="match status" value="1"/>
</dbReference>
<dbReference type="PANTHER" id="PTHR40099">
    <property type="entry name" value="ACETOLACTATE SYNTHASE, SMALL SUBUNIT"/>
    <property type="match status" value="1"/>
</dbReference>
<evidence type="ECO:0000313" key="3">
    <source>
        <dbReference type="Proteomes" id="UP000824072"/>
    </source>
</evidence>
<dbReference type="SUPFAM" id="SSF55021">
    <property type="entry name" value="ACT-like"/>
    <property type="match status" value="2"/>
</dbReference>